<evidence type="ECO:0000313" key="1">
    <source>
        <dbReference type="EMBL" id="MBW7572623.1"/>
    </source>
</evidence>
<proteinExistence type="predicted"/>
<dbReference type="EMBL" id="JAGFNZ010000002">
    <property type="protein sequence ID" value="MBW7572623.1"/>
    <property type="molecule type" value="Genomic_DNA"/>
</dbReference>
<sequence length="343" mass="39174">MEYRHKMMRTAVGAVVEKAIRDIRDDPRRSIRNLADMGDNFSKTAAQKHFFEIAHEVLKNPDNPYFELILNIIRNVDAETVKTVSLNFGYSSLNYGAEILRIKQAAVKKKLPWLLRFAYSVDNSGSLGFERVEEIVSDAVTLGIYTYVFQIEDSAERLEQILNLCRKHEECCFFTAVTPNFIFDRNREWLMKTPNLILSVDLSAGCGEEETGRALLQLHREKCFYGFHVRYTGKNVERLTSEEFRQRMIDCGCIFGCYVNADRSNRELEDRVYGYVCSKRGKKGGPLFVFDLERDKRYIADAILCGTDFLIGPDGTARLADGCLADLHLTTLSALADMADVEF</sequence>
<comment type="caution">
    <text evidence="1">The sequence shown here is derived from an EMBL/GenBank/DDBJ whole genome shotgun (WGS) entry which is preliminary data.</text>
</comment>
<reference evidence="1 2" key="1">
    <citation type="submission" date="2021-03" db="EMBL/GenBank/DDBJ databases">
        <title>Caproiciproducens sp. nov. isolated from feces of cow.</title>
        <authorList>
            <person name="Choi J.-Y."/>
        </authorList>
    </citation>
    <scope>NUCLEOTIDE SEQUENCE [LARGE SCALE GENOMIC DNA]</scope>
    <source>
        <strain evidence="1 2">AGMB10547</strain>
    </source>
</reference>
<dbReference type="Proteomes" id="UP000719942">
    <property type="component" value="Unassembled WGS sequence"/>
</dbReference>
<evidence type="ECO:0000313" key="2">
    <source>
        <dbReference type="Proteomes" id="UP000719942"/>
    </source>
</evidence>
<organism evidence="1 2">
    <name type="scientific">Caproiciproducens faecalis</name>
    <dbReference type="NCBI Taxonomy" id="2820301"/>
    <lineage>
        <taxon>Bacteria</taxon>
        <taxon>Bacillati</taxon>
        <taxon>Bacillota</taxon>
        <taxon>Clostridia</taxon>
        <taxon>Eubacteriales</taxon>
        <taxon>Acutalibacteraceae</taxon>
        <taxon>Caproiciproducens</taxon>
    </lineage>
</organism>
<accession>A0ABS7DMU5</accession>
<keyword evidence="2" id="KW-1185">Reference proteome</keyword>
<dbReference type="RefSeq" id="WP_219965013.1">
    <property type="nucleotide sequence ID" value="NZ_JAGFNZ010000002.1"/>
</dbReference>
<name>A0ABS7DMU5_9FIRM</name>
<gene>
    <name evidence="1" type="ORF">J5W02_07330</name>
</gene>
<protein>
    <submittedName>
        <fullName evidence="1">Uncharacterized protein</fullName>
    </submittedName>
</protein>